<dbReference type="CDD" id="cd10918">
    <property type="entry name" value="CE4_NodB_like_5s_6s"/>
    <property type="match status" value="1"/>
</dbReference>
<proteinExistence type="predicted"/>
<dbReference type="PANTHER" id="PTHR34216:SF3">
    <property type="entry name" value="POLY-BETA-1,6-N-ACETYL-D-GLUCOSAMINE N-DEACETYLASE"/>
    <property type="match status" value="1"/>
</dbReference>
<comment type="caution">
    <text evidence="4">The sequence shown here is derived from an EMBL/GenBank/DDBJ whole genome shotgun (WGS) entry which is preliminary data.</text>
</comment>
<dbReference type="InterPro" id="IPR011330">
    <property type="entry name" value="Glyco_hydro/deAcase_b/a-brl"/>
</dbReference>
<evidence type="ECO:0000256" key="1">
    <source>
        <dbReference type="ARBA" id="ARBA00004613"/>
    </source>
</evidence>
<dbReference type="eggNOG" id="COG0726">
    <property type="taxonomic scope" value="Bacteria"/>
</dbReference>
<evidence type="ECO:0000259" key="3">
    <source>
        <dbReference type="PROSITE" id="PS51677"/>
    </source>
</evidence>
<reference evidence="4 5" key="1">
    <citation type="journal article" date="2012" name="J. Bacteriol.">
        <title>Genome sequences for six rhodanobacter strains, isolated from soils and the terrestrial subsurface, with variable denitrification capabilities.</title>
        <authorList>
            <person name="Kostka J.E."/>
            <person name="Green S.J."/>
            <person name="Rishishwar L."/>
            <person name="Prakash O."/>
            <person name="Katz L.S."/>
            <person name="Marino-Ramirez L."/>
            <person name="Jordan I.K."/>
            <person name="Munk C."/>
            <person name="Ivanova N."/>
            <person name="Mikhailova N."/>
            <person name="Watson D.B."/>
            <person name="Brown S.D."/>
            <person name="Palumbo A.V."/>
            <person name="Brooks S.C."/>
        </authorList>
    </citation>
    <scope>NUCLEOTIDE SEQUENCE [LARGE SCALE GENOMIC DNA]</scope>
    <source>
        <strain evidence="5">Jip2T</strain>
    </source>
</reference>
<dbReference type="InterPro" id="IPR002509">
    <property type="entry name" value="NODB_dom"/>
</dbReference>
<dbReference type="Proteomes" id="UP000004210">
    <property type="component" value="Unassembled WGS sequence"/>
</dbReference>
<sequence length="266" mass="28174">MKIPSLMYHDVVEPGQADASGFPGGAAGHYKLDVAEFDAHLGVLAARGPRFAAVTGASSAAATGNGLLTFDDGGASAVAVAAALTRRGMVGHFLVTTAQIGQQGFVSAEDVVALHAAGHVVGSHSHTHPAEISRLSMAELEHEWQQSVDILSGLLGAPVTVASVPGGFYSRQVAQAAAAAGIRYLFTSEPTVGTHIVDGCLVLGRYTLWRGMPAQRALELALGSGMARQRQWLAWNLKKPLKRWARPLYRWVRRSRLERPRPSAGI</sequence>
<evidence type="ECO:0000313" key="4">
    <source>
        <dbReference type="EMBL" id="EIL91324.1"/>
    </source>
</evidence>
<dbReference type="SUPFAM" id="SSF88713">
    <property type="entry name" value="Glycoside hydrolase/deacetylase"/>
    <property type="match status" value="1"/>
</dbReference>
<dbReference type="Gene3D" id="3.20.20.370">
    <property type="entry name" value="Glycoside hydrolase/deacetylase"/>
    <property type="match status" value="1"/>
</dbReference>
<gene>
    <name evidence="4" type="ORF">UU9_04147</name>
</gene>
<dbReference type="PATRIC" id="fig|1163408.3.peg.853"/>
<organism evidence="4 5">
    <name type="scientific">Rhodanobacter fulvus Jip2</name>
    <dbReference type="NCBI Taxonomy" id="1163408"/>
    <lineage>
        <taxon>Bacteria</taxon>
        <taxon>Pseudomonadati</taxon>
        <taxon>Pseudomonadota</taxon>
        <taxon>Gammaproteobacteria</taxon>
        <taxon>Lysobacterales</taxon>
        <taxon>Rhodanobacteraceae</taxon>
        <taxon>Rhodanobacter</taxon>
    </lineage>
</organism>
<protein>
    <submittedName>
        <fullName evidence="4">Polysaccharide deacetylase</fullName>
    </submittedName>
</protein>
<evidence type="ECO:0000313" key="5">
    <source>
        <dbReference type="Proteomes" id="UP000004210"/>
    </source>
</evidence>
<evidence type="ECO:0000256" key="2">
    <source>
        <dbReference type="ARBA" id="ARBA00022729"/>
    </source>
</evidence>
<dbReference type="AlphaFoldDB" id="I4VVT3"/>
<comment type="subcellular location">
    <subcellularLocation>
        <location evidence="1">Secreted</location>
    </subcellularLocation>
</comment>
<keyword evidence="5" id="KW-1185">Reference proteome</keyword>
<dbReference type="GO" id="GO:0016810">
    <property type="term" value="F:hydrolase activity, acting on carbon-nitrogen (but not peptide) bonds"/>
    <property type="evidence" value="ECO:0007669"/>
    <property type="project" value="InterPro"/>
</dbReference>
<feature type="domain" description="NodB homology" evidence="3">
    <location>
        <begin position="64"/>
        <end position="266"/>
    </location>
</feature>
<dbReference type="Pfam" id="PF01522">
    <property type="entry name" value="Polysacc_deac_1"/>
    <property type="match status" value="1"/>
</dbReference>
<accession>I4VVT3</accession>
<dbReference type="GO" id="GO:0005576">
    <property type="term" value="C:extracellular region"/>
    <property type="evidence" value="ECO:0007669"/>
    <property type="project" value="UniProtKB-SubCell"/>
</dbReference>
<dbReference type="EMBL" id="AJXU01000021">
    <property type="protein sequence ID" value="EIL91324.1"/>
    <property type="molecule type" value="Genomic_DNA"/>
</dbReference>
<dbReference type="RefSeq" id="WP_007080470.1">
    <property type="nucleotide sequence ID" value="NZ_AJXU01000021.1"/>
</dbReference>
<dbReference type="InterPro" id="IPR051398">
    <property type="entry name" value="Polysacch_Deacetylase"/>
</dbReference>
<dbReference type="STRING" id="1163408.UU9_04147"/>
<name>I4VVT3_9GAMM</name>
<dbReference type="OrthoDB" id="9814639at2"/>
<keyword evidence="2" id="KW-0732">Signal</keyword>
<dbReference type="GO" id="GO:0005975">
    <property type="term" value="P:carbohydrate metabolic process"/>
    <property type="evidence" value="ECO:0007669"/>
    <property type="project" value="InterPro"/>
</dbReference>
<dbReference type="PROSITE" id="PS51677">
    <property type="entry name" value="NODB"/>
    <property type="match status" value="1"/>
</dbReference>
<dbReference type="PANTHER" id="PTHR34216">
    <property type="match status" value="1"/>
</dbReference>